<dbReference type="SUPFAM" id="SSF160527">
    <property type="entry name" value="V-type ATPase subunit E-like"/>
    <property type="match status" value="1"/>
</dbReference>
<dbReference type="Proteomes" id="UP000886785">
    <property type="component" value="Unassembled WGS sequence"/>
</dbReference>
<dbReference type="EMBL" id="DVHF01000019">
    <property type="protein sequence ID" value="HIR56321.1"/>
    <property type="molecule type" value="Genomic_DNA"/>
</dbReference>
<dbReference type="GO" id="GO:0046961">
    <property type="term" value="F:proton-transporting ATPase activity, rotational mechanism"/>
    <property type="evidence" value="ECO:0007669"/>
    <property type="project" value="InterPro"/>
</dbReference>
<organism evidence="5 6">
    <name type="scientific">Candidatus Gallacutalibacter pullicola</name>
    <dbReference type="NCBI Taxonomy" id="2840830"/>
    <lineage>
        <taxon>Bacteria</taxon>
        <taxon>Bacillati</taxon>
        <taxon>Bacillota</taxon>
        <taxon>Clostridia</taxon>
        <taxon>Eubacteriales</taxon>
        <taxon>Candidatus Gallacutalibacter</taxon>
    </lineage>
</organism>
<evidence type="ECO:0000313" key="6">
    <source>
        <dbReference type="Proteomes" id="UP000886785"/>
    </source>
</evidence>
<keyword evidence="2" id="KW-0813">Transport</keyword>
<evidence type="ECO:0000313" key="5">
    <source>
        <dbReference type="EMBL" id="HIR56321.1"/>
    </source>
</evidence>
<name>A0A9D1DP11_9FIRM</name>
<reference evidence="5" key="2">
    <citation type="journal article" date="2021" name="PeerJ">
        <title>Extensive microbial diversity within the chicken gut microbiome revealed by metagenomics and culture.</title>
        <authorList>
            <person name="Gilroy R."/>
            <person name="Ravi A."/>
            <person name="Getino M."/>
            <person name="Pursley I."/>
            <person name="Horton D.L."/>
            <person name="Alikhan N.F."/>
            <person name="Baker D."/>
            <person name="Gharbi K."/>
            <person name="Hall N."/>
            <person name="Watson M."/>
            <person name="Adriaenssens E.M."/>
            <person name="Foster-Nyarko E."/>
            <person name="Jarju S."/>
            <person name="Secka A."/>
            <person name="Antonio M."/>
            <person name="Oren A."/>
            <person name="Chaudhuri R.R."/>
            <person name="La Ragione R."/>
            <person name="Hildebrand F."/>
            <person name="Pallen M.J."/>
        </authorList>
    </citation>
    <scope>NUCLEOTIDE SEQUENCE</scope>
    <source>
        <strain evidence="5">ChiSjej1B19-7085</strain>
    </source>
</reference>
<protein>
    <submittedName>
        <fullName evidence="5">V-type ATP synthase subunit E</fullName>
    </submittedName>
</protein>
<dbReference type="Gene3D" id="3.30.2320.30">
    <property type="entry name" value="ATP synthase, E subunit, C-terminal"/>
    <property type="match status" value="1"/>
</dbReference>
<gene>
    <name evidence="5" type="ORF">IAA54_01505</name>
</gene>
<dbReference type="Pfam" id="PF01991">
    <property type="entry name" value="vATP-synt_E"/>
    <property type="match status" value="1"/>
</dbReference>
<reference evidence="5" key="1">
    <citation type="submission" date="2020-10" db="EMBL/GenBank/DDBJ databases">
        <authorList>
            <person name="Gilroy R."/>
        </authorList>
    </citation>
    <scope>NUCLEOTIDE SEQUENCE</scope>
    <source>
        <strain evidence="5">ChiSjej1B19-7085</strain>
    </source>
</reference>
<comment type="caution">
    <text evidence="5">The sequence shown here is derived from an EMBL/GenBank/DDBJ whole genome shotgun (WGS) entry which is preliminary data.</text>
</comment>
<evidence type="ECO:0000256" key="3">
    <source>
        <dbReference type="ARBA" id="ARBA00023065"/>
    </source>
</evidence>
<dbReference type="AlphaFoldDB" id="A0A9D1DP11"/>
<proteinExistence type="inferred from homology"/>
<evidence type="ECO:0000256" key="2">
    <source>
        <dbReference type="ARBA" id="ARBA00022448"/>
    </source>
</evidence>
<feature type="region of interest" description="Disordered" evidence="4">
    <location>
        <begin position="37"/>
        <end position="68"/>
    </location>
</feature>
<evidence type="ECO:0000256" key="4">
    <source>
        <dbReference type="SAM" id="MobiDB-lite"/>
    </source>
</evidence>
<sequence>MAGLENILGQIRADAQSTAEQAAAQAQKQADELLEQARAEAREKSAREAERTEAMVRDAGERAKSAADLERRRRLLSEKQSLISRILDEAQDALEQLPDAEYLEAIRKLASRYALPEQGEILFSEQDFARLPTGFASSLALPGGGSLTAKASAEVRGGGFLLRYGGIEENCTFPALFDAAREELQDKVSALLFSEK</sequence>
<comment type="similarity">
    <text evidence="1">Belongs to the V-ATPase E subunit family.</text>
</comment>
<dbReference type="InterPro" id="IPR038495">
    <property type="entry name" value="ATPase_E_C"/>
</dbReference>
<evidence type="ECO:0000256" key="1">
    <source>
        <dbReference type="ARBA" id="ARBA00005901"/>
    </source>
</evidence>
<keyword evidence="3" id="KW-0406">Ion transport</keyword>
<dbReference type="GO" id="GO:0033178">
    <property type="term" value="C:proton-transporting two-sector ATPase complex, catalytic domain"/>
    <property type="evidence" value="ECO:0007669"/>
    <property type="project" value="InterPro"/>
</dbReference>
<accession>A0A9D1DP11</accession>
<dbReference type="InterPro" id="IPR002842">
    <property type="entry name" value="ATPase_V1_Esu"/>
</dbReference>